<keyword evidence="1" id="KW-0812">Transmembrane</keyword>
<feature type="transmembrane region" description="Helical" evidence="1">
    <location>
        <begin position="14"/>
        <end position="40"/>
    </location>
</feature>
<dbReference type="Proteomes" id="UP001595912">
    <property type="component" value="Unassembled WGS sequence"/>
</dbReference>
<feature type="transmembrane region" description="Helical" evidence="1">
    <location>
        <begin position="134"/>
        <end position="158"/>
    </location>
</feature>
<dbReference type="EMBL" id="JBHSIU010000046">
    <property type="protein sequence ID" value="MFC5003048.1"/>
    <property type="molecule type" value="Genomic_DNA"/>
</dbReference>
<proteinExistence type="predicted"/>
<keyword evidence="1" id="KW-1133">Transmembrane helix</keyword>
<evidence type="ECO:0000313" key="3">
    <source>
        <dbReference type="Proteomes" id="UP001595912"/>
    </source>
</evidence>
<protein>
    <submittedName>
        <fullName evidence="2">Uncharacterized protein</fullName>
    </submittedName>
</protein>
<dbReference type="RefSeq" id="WP_380121715.1">
    <property type="nucleotide sequence ID" value="NZ_JBHSIU010000046.1"/>
</dbReference>
<gene>
    <name evidence="2" type="ORF">ACFPIJ_35110</name>
</gene>
<feature type="transmembrane region" description="Helical" evidence="1">
    <location>
        <begin position="95"/>
        <end position="114"/>
    </location>
</feature>
<accession>A0ABV9W6U6</accession>
<reference evidence="3" key="1">
    <citation type="journal article" date="2019" name="Int. J. Syst. Evol. Microbiol.">
        <title>The Global Catalogue of Microorganisms (GCM) 10K type strain sequencing project: providing services to taxonomists for standard genome sequencing and annotation.</title>
        <authorList>
            <consortium name="The Broad Institute Genomics Platform"/>
            <consortium name="The Broad Institute Genome Sequencing Center for Infectious Disease"/>
            <person name="Wu L."/>
            <person name="Ma J."/>
        </authorList>
    </citation>
    <scope>NUCLEOTIDE SEQUENCE [LARGE SCALE GENOMIC DNA]</scope>
    <source>
        <strain evidence="3">CGMCC 4.7152</strain>
    </source>
</reference>
<evidence type="ECO:0000256" key="1">
    <source>
        <dbReference type="SAM" id="Phobius"/>
    </source>
</evidence>
<comment type="caution">
    <text evidence="2">The sequence shown here is derived from an EMBL/GenBank/DDBJ whole genome shotgun (WGS) entry which is preliminary data.</text>
</comment>
<feature type="transmembrane region" description="Helical" evidence="1">
    <location>
        <begin position="60"/>
        <end position="83"/>
    </location>
</feature>
<evidence type="ECO:0000313" key="2">
    <source>
        <dbReference type="EMBL" id="MFC5003048.1"/>
    </source>
</evidence>
<sequence>MARGKPPSRPVREAFWLVTGGFVLLAGQTLATVVLLLRFGAAYDAHGPWTFSEQAQADSLHAGLVGAAILGAGMSMLLAGAALAVPRRSTRTRTVVGCAAVVLAGALLLGIVVGPDGAVLAGDADELAHLETLLPVWFTALTCSTVTAVIVLLGVAFARLGRDAALDYYQHHDPTATWRGFISWLNIVSRH</sequence>
<keyword evidence="1" id="KW-0472">Membrane</keyword>
<keyword evidence="3" id="KW-1185">Reference proteome</keyword>
<organism evidence="2 3">
    <name type="scientific">Dactylosporangium cerinum</name>
    <dbReference type="NCBI Taxonomy" id="1434730"/>
    <lineage>
        <taxon>Bacteria</taxon>
        <taxon>Bacillati</taxon>
        <taxon>Actinomycetota</taxon>
        <taxon>Actinomycetes</taxon>
        <taxon>Micromonosporales</taxon>
        <taxon>Micromonosporaceae</taxon>
        <taxon>Dactylosporangium</taxon>
    </lineage>
</organism>
<name>A0ABV9W6U6_9ACTN</name>